<dbReference type="GO" id="GO:0016020">
    <property type="term" value="C:membrane"/>
    <property type="evidence" value="ECO:0007669"/>
    <property type="project" value="InterPro"/>
</dbReference>
<feature type="domain" description="Porin" evidence="1">
    <location>
        <begin position="36"/>
        <end position="378"/>
    </location>
</feature>
<protein>
    <recommendedName>
        <fullName evidence="1">Porin domain-containing protein</fullName>
    </recommendedName>
</protein>
<organism evidence="2 3">
    <name type="scientific">Falsiruegeria litorea R37</name>
    <dbReference type="NCBI Taxonomy" id="1200284"/>
    <lineage>
        <taxon>Bacteria</taxon>
        <taxon>Pseudomonadati</taxon>
        <taxon>Pseudomonadota</taxon>
        <taxon>Alphaproteobacteria</taxon>
        <taxon>Rhodobacterales</taxon>
        <taxon>Roseobacteraceae</taxon>
        <taxon>Falsiruegeria</taxon>
    </lineage>
</organism>
<sequence length="398" mass="42913">MAPSSWTIQFHIPDCYYQKHSVVEKMSQKLKLTSAAAVVAASIAAPAAAELRYENGSGGWLRLYGQFNPSITRVDDGQQTETNVTDSSISASRIGVRGAQDFGANTFLFRFESSLNLPGSADIDQNGRNTSGWSRENIRYVDFALRGSYGTFSAGQGSMAADGATSVDLSYVSEVLNSATTDVNDSFIFRNPNGALNGPTVGSTFGTFDGSRRGRVRYDTPEFNGFTAAVAYGKNVLSSTDDDDYYDVALNYAKDFGGVEFAAAIAYSVRDRSNGAKRSDTVGSASVKLQNGLSFTMAAGQRSDDAAGATDPNYVYGKIAYEQDWFSIGETGIGIHYKDGSDFDTNGSKSKVIGIGIAQRIDPINADAYFGIQRHEHDSTTVSYQDNQSMILGARWKF</sequence>
<proteinExistence type="predicted"/>
<dbReference type="Gene3D" id="2.40.160.10">
    <property type="entry name" value="Porin"/>
    <property type="match status" value="1"/>
</dbReference>
<evidence type="ECO:0000313" key="3">
    <source>
        <dbReference type="Proteomes" id="UP000193077"/>
    </source>
</evidence>
<name>A0A1Y5SNX5_9RHOB</name>
<dbReference type="InterPro" id="IPR033900">
    <property type="entry name" value="Gram_neg_porin_domain"/>
</dbReference>
<dbReference type="AlphaFoldDB" id="A0A1Y5SNX5"/>
<dbReference type="SUPFAM" id="SSF56935">
    <property type="entry name" value="Porins"/>
    <property type="match status" value="1"/>
</dbReference>
<keyword evidence="3" id="KW-1185">Reference proteome</keyword>
<dbReference type="Proteomes" id="UP000193077">
    <property type="component" value="Unassembled WGS sequence"/>
</dbReference>
<accession>A0A1Y5SNX5</accession>
<evidence type="ECO:0000259" key="1">
    <source>
        <dbReference type="Pfam" id="PF13609"/>
    </source>
</evidence>
<dbReference type="EMBL" id="FWFO01000001">
    <property type="protein sequence ID" value="SLN45067.1"/>
    <property type="molecule type" value="Genomic_DNA"/>
</dbReference>
<evidence type="ECO:0000313" key="2">
    <source>
        <dbReference type="EMBL" id="SLN45067.1"/>
    </source>
</evidence>
<gene>
    <name evidence="2" type="ORF">TRL7639_02424</name>
</gene>
<dbReference type="InterPro" id="IPR023614">
    <property type="entry name" value="Porin_dom_sf"/>
</dbReference>
<reference evidence="2 3" key="1">
    <citation type="submission" date="2017-03" db="EMBL/GenBank/DDBJ databases">
        <authorList>
            <person name="Afonso C.L."/>
            <person name="Miller P.J."/>
            <person name="Scott M.A."/>
            <person name="Spackman E."/>
            <person name="Goraichik I."/>
            <person name="Dimitrov K.M."/>
            <person name="Suarez D.L."/>
            <person name="Swayne D.E."/>
        </authorList>
    </citation>
    <scope>NUCLEOTIDE SEQUENCE [LARGE SCALE GENOMIC DNA]</scope>
    <source>
        <strain evidence="2 3">CECT 7639</strain>
    </source>
</reference>
<dbReference type="GO" id="GO:0015288">
    <property type="term" value="F:porin activity"/>
    <property type="evidence" value="ECO:0007669"/>
    <property type="project" value="InterPro"/>
</dbReference>
<dbReference type="Pfam" id="PF13609">
    <property type="entry name" value="Porin_4"/>
    <property type="match status" value="1"/>
</dbReference>